<dbReference type="Pfam" id="PF00639">
    <property type="entry name" value="Rotamase"/>
    <property type="match status" value="1"/>
</dbReference>
<evidence type="ECO:0000259" key="7">
    <source>
        <dbReference type="PROSITE" id="PS50198"/>
    </source>
</evidence>
<dbReference type="AlphaFoldDB" id="A0A1I1ZJH5"/>
<dbReference type="PANTHER" id="PTHR47245">
    <property type="entry name" value="PEPTIDYLPROLYL ISOMERASE"/>
    <property type="match status" value="1"/>
</dbReference>
<feature type="domain" description="PpiC" evidence="7">
    <location>
        <begin position="140"/>
        <end position="249"/>
    </location>
</feature>
<evidence type="ECO:0000256" key="5">
    <source>
        <dbReference type="PROSITE-ProRule" id="PRU00278"/>
    </source>
</evidence>
<dbReference type="InterPro" id="IPR046357">
    <property type="entry name" value="PPIase_dom_sf"/>
</dbReference>
<dbReference type="Proteomes" id="UP000199477">
    <property type="component" value="Unassembled WGS sequence"/>
</dbReference>
<dbReference type="InterPro" id="IPR027304">
    <property type="entry name" value="Trigger_fact/SurA_dom_sf"/>
</dbReference>
<comment type="similarity">
    <text evidence="2">Belongs to the PpiC/parvulin rotamase family.</text>
</comment>
<keyword evidence="5 8" id="KW-0413">Isomerase</keyword>
<feature type="signal peptide" evidence="6">
    <location>
        <begin position="1"/>
        <end position="31"/>
    </location>
</feature>
<keyword evidence="9" id="KW-1185">Reference proteome</keyword>
<feature type="chain" id="PRO_5011704349" description="peptidylprolyl isomerase" evidence="6">
    <location>
        <begin position="32"/>
        <end position="297"/>
    </location>
</feature>
<dbReference type="InterPro" id="IPR050245">
    <property type="entry name" value="PrsA_foldase"/>
</dbReference>
<protein>
    <recommendedName>
        <fullName evidence="3">peptidylprolyl isomerase</fullName>
        <ecNumber evidence="3">5.2.1.8</ecNumber>
    </recommendedName>
</protein>
<proteinExistence type="inferred from homology"/>
<evidence type="ECO:0000256" key="4">
    <source>
        <dbReference type="ARBA" id="ARBA00023110"/>
    </source>
</evidence>
<dbReference type="EMBL" id="FONH01000002">
    <property type="protein sequence ID" value="SFE31857.1"/>
    <property type="molecule type" value="Genomic_DNA"/>
</dbReference>
<dbReference type="STRING" id="500610.SAMN02799615_00739"/>
<evidence type="ECO:0000256" key="2">
    <source>
        <dbReference type="ARBA" id="ARBA00007656"/>
    </source>
</evidence>
<organism evidence="8 9">
    <name type="scientific">Dyella marensis</name>
    <dbReference type="NCBI Taxonomy" id="500610"/>
    <lineage>
        <taxon>Bacteria</taxon>
        <taxon>Pseudomonadati</taxon>
        <taxon>Pseudomonadota</taxon>
        <taxon>Gammaproteobacteria</taxon>
        <taxon>Lysobacterales</taxon>
        <taxon>Rhodanobacteraceae</taxon>
        <taxon>Dyella</taxon>
    </lineage>
</organism>
<sequence>MYKGLSMSLHRLCAAALLSLPFLAMAPAAQASDDDPVVFSMGHEQWTASQFKRVVADTPPQVKEAALADPAAFARRYADMHLLAQLAESRQLEQDADVRQQLAWVREGVLANAAKDDLYKHAQVSDEEARRYYGAHQGDFVDYTLQHVVLRYHGSEIAPRAGQKDMSESEATAEAGKLRAQVLHGKDFAELVQRYSDDDESKADGGVLPETASRNLLPEIAQGIAGLKENEISQPIKTRYGIHLVRVLKRTDNNFEDAHPHVVILLKSQLVDRQIEAMKQATPAKLDDGFFQSNSAP</sequence>
<dbReference type="EC" id="5.2.1.8" evidence="3"/>
<dbReference type="PANTHER" id="PTHR47245:SF2">
    <property type="entry name" value="PEPTIDYL-PROLYL CIS-TRANS ISOMERASE HP_0175-RELATED"/>
    <property type="match status" value="1"/>
</dbReference>
<dbReference type="InterPro" id="IPR000297">
    <property type="entry name" value="PPIase_PpiC"/>
</dbReference>
<dbReference type="PROSITE" id="PS50198">
    <property type="entry name" value="PPIC_PPIASE_2"/>
    <property type="match status" value="1"/>
</dbReference>
<keyword evidence="4 5" id="KW-0697">Rotamase</keyword>
<dbReference type="SUPFAM" id="SSF54534">
    <property type="entry name" value="FKBP-like"/>
    <property type="match status" value="1"/>
</dbReference>
<keyword evidence="6" id="KW-0732">Signal</keyword>
<dbReference type="SUPFAM" id="SSF109998">
    <property type="entry name" value="Triger factor/SurA peptide-binding domain-like"/>
    <property type="match status" value="1"/>
</dbReference>
<evidence type="ECO:0000313" key="8">
    <source>
        <dbReference type="EMBL" id="SFE31857.1"/>
    </source>
</evidence>
<reference evidence="9" key="1">
    <citation type="submission" date="2016-10" db="EMBL/GenBank/DDBJ databases">
        <authorList>
            <person name="Varghese N."/>
            <person name="Submissions S."/>
        </authorList>
    </citation>
    <scope>NUCLEOTIDE SEQUENCE [LARGE SCALE GENOMIC DNA]</scope>
    <source>
        <strain evidence="9">UNC178MFTsu3.1</strain>
    </source>
</reference>
<evidence type="ECO:0000256" key="6">
    <source>
        <dbReference type="SAM" id="SignalP"/>
    </source>
</evidence>
<gene>
    <name evidence="8" type="ORF">SAMN02799615_00739</name>
</gene>
<name>A0A1I1ZJH5_9GAMM</name>
<dbReference type="Gene3D" id="3.10.50.40">
    <property type="match status" value="1"/>
</dbReference>
<evidence type="ECO:0000256" key="3">
    <source>
        <dbReference type="ARBA" id="ARBA00013194"/>
    </source>
</evidence>
<evidence type="ECO:0000313" key="9">
    <source>
        <dbReference type="Proteomes" id="UP000199477"/>
    </source>
</evidence>
<accession>A0A1I1ZJH5</accession>
<comment type="catalytic activity">
    <reaction evidence="1">
        <text>[protein]-peptidylproline (omega=180) = [protein]-peptidylproline (omega=0)</text>
        <dbReference type="Rhea" id="RHEA:16237"/>
        <dbReference type="Rhea" id="RHEA-COMP:10747"/>
        <dbReference type="Rhea" id="RHEA-COMP:10748"/>
        <dbReference type="ChEBI" id="CHEBI:83833"/>
        <dbReference type="ChEBI" id="CHEBI:83834"/>
        <dbReference type="EC" id="5.2.1.8"/>
    </reaction>
</comment>
<evidence type="ECO:0000256" key="1">
    <source>
        <dbReference type="ARBA" id="ARBA00000971"/>
    </source>
</evidence>
<dbReference type="GO" id="GO:0003755">
    <property type="term" value="F:peptidyl-prolyl cis-trans isomerase activity"/>
    <property type="evidence" value="ECO:0007669"/>
    <property type="project" value="UniProtKB-KW"/>
</dbReference>